<keyword evidence="2" id="KW-1133">Transmembrane helix</keyword>
<feature type="transmembrane region" description="Helical" evidence="2">
    <location>
        <begin position="24"/>
        <end position="47"/>
    </location>
</feature>
<dbReference type="Proteomes" id="UP000178587">
    <property type="component" value="Unassembled WGS sequence"/>
</dbReference>
<evidence type="ECO:0000313" key="5">
    <source>
        <dbReference type="Proteomes" id="UP000178587"/>
    </source>
</evidence>
<accession>A0A1F6ER56</accession>
<evidence type="ECO:0000256" key="1">
    <source>
        <dbReference type="ARBA" id="ARBA00006464"/>
    </source>
</evidence>
<name>A0A1F6ER56_9BACT</name>
<keyword evidence="2" id="KW-0472">Membrane</keyword>
<comment type="caution">
    <text evidence="4">The sequence shown here is derived from an EMBL/GenBank/DDBJ whole genome shotgun (WGS) entry which is preliminary data.</text>
</comment>
<evidence type="ECO:0000313" key="4">
    <source>
        <dbReference type="EMBL" id="OGG76116.1"/>
    </source>
</evidence>
<proteinExistence type="inferred from homology"/>
<sequence>MNTVRNLPTTDIIPTPFLKQLFDVVASMIVILLLSPAILALLALSLLERCFSQTARGPFLYKETCMSRGTPFTLYKLRTFRMPALQRANGHDGVVHTKKLEHDFRNLTLVGMVLVQTYLDEFPQLFSVFLGKMSFVGPRPVNPEIYERYIAGGNLAKAILRAGLTGHFQTHKSRKYGLNQEQVGMKYAELCRSGSSLEILRHDLRILFYTVYTVIRSEGL</sequence>
<evidence type="ECO:0000259" key="3">
    <source>
        <dbReference type="Pfam" id="PF02397"/>
    </source>
</evidence>
<dbReference type="InterPro" id="IPR003362">
    <property type="entry name" value="Bact_transf"/>
</dbReference>
<dbReference type="AlphaFoldDB" id="A0A1F6ER56"/>
<protein>
    <recommendedName>
        <fullName evidence="3">Bacterial sugar transferase domain-containing protein</fullName>
    </recommendedName>
</protein>
<dbReference type="PANTHER" id="PTHR30576:SF0">
    <property type="entry name" value="UNDECAPRENYL-PHOSPHATE N-ACETYLGALACTOSAMINYL 1-PHOSPHATE TRANSFERASE-RELATED"/>
    <property type="match status" value="1"/>
</dbReference>
<dbReference type="EMBL" id="MFLU01000003">
    <property type="protein sequence ID" value="OGG76116.1"/>
    <property type="molecule type" value="Genomic_DNA"/>
</dbReference>
<feature type="domain" description="Bacterial sugar transferase" evidence="3">
    <location>
        <begin position="19"/>
        <end position="215"/>
    </location>
</feature>
<reference evidence="4 5" key="1">
    <citation type="journal article" date="2016" name="Nat. Commun.">
        <title>Thousands of microbial genomes shed light on interconnected biogeochemical processes in an aquifer system.</title>
        <authorList>
            <person name="Anantharaman K."/>
            <person name="Brown C.T."/>
            <person name="Hug L.A."/>
            <person name="Sharon I."/>
            <person name="Castelle C.J."/>
            <person name="Probst A.J."/>
            <person name="Thomas B.C."/>
            <person name="Singh A."/>
            <person name="Wilkins M.J."/>
            <person name="Karaoz U."/>
            <person name="Brodie E.L."/>
            <person name="Williams K.H."/>
            <person name="Hubbard S.S."/>
            <person name="Banfield J.F."/>
        </authorList>
    </citation>
    <scope>NUCLEOTIDE SEQUENCE [LARGE SCALE GENOMIC DNA]</scope>
</reference>
<dbReference type="PANTHER" id="PTHR30576">
    <property type="entry name" value="COLANIC BIOSYNTHESIS UDP-GLUCOSE LIPID CARRIER TRANSFERASE"/>
    <property type="match status" value="1"/>
</dbReference>
<dbReference type="STRING" id="1798507.A3A34_00835"/>
<dbReference type="Pfam" id="PF02397">
    <property type="entry name" value="Bac_transf"/>
    <property type="match status" value="1"/>
</dbReference>
<gene>
    <name evidence="4" type="ORF">A3A34_00835</name>
</gene>
<organism evidence="4 5">
    <name type="scientific">Candidatus Kaiserbacteria bacterium RIFCSPLOWO2_01_FULL_50_24</name>
    <dbReference type="NCBI Taxonomy" id="1798507"/>
    <lineage>
        <taxon>Bacteria</taxon>
        <taxon>Candidatus Kaiseribacteriota</taxon>
    </lineage>
</organism>
<dbReference type="GO" id="GO:0016780">
    <property type="term" value="F:phosphotransferase activity, for other substituted phosphate groups"/>
    <property type="evidence" value="ECO:0007669"/>
    <property type="project" value="TreeGrafter"/>
</dbReference>
<keyword evidence="2" id="KW-0812">Transmembrane</keyword>
<comment type="similarity">
    <text evidence="1">Belongs to the bacterial sugar transferase family.</text>
</comment>
<evidence type="ECO:0000256" key="2">
    <source>
        <dbReference type="SAM" id="Phobius"/>
    </source>
</evidence>